<evidence type="ECO:0000313" key="17">
    <source>
        <dbReference type="EMBL" id="MBD8526639.1"/>
    </source>
</evidence>
<dbReference type="CDD" id="cd07993">
    <property type="entry name" value="LPLAT_DHAPAT-like"/>
    <property type="match status" value="1"/>
</dbReference>
<reference evidence="17 18" key="1">
    <citation type="submission" date="2020-09" db="EMBL/GenBank/DDBJ databases">
        <title>Pseudoxanthomonas sp. CAU 1598 isolated from sand of Yaerae Beach.</title>
        <authorList>
            <person name="Kim W."/>
        </authorList>
    </citation>
    <scope>NUCLEOTIDE SEQUENCE [LARGE SCALE GENOMIC DNA]</scope>
    <source>
        <strain evidence="17 18">CAU 1598</strain>
    </source>
</reference>
<dbReference type="HAMAP" id="MF_00393">
    <property type="entry name" value="Glyc3P_acyltrans"/>
    <property type="match status" value="1"/>
</dbReference>
<evidence type="ECO:0000256" key="1">
    <source>
        <dbReference type="ARBA" id="ARBA00004413"/>
    </source>
</evidence>
<evidence type="ECO:0000259" key="16">
    <source>
        <dbReference type="SMART" id="SM00563"/>
    </source>
</evidence>
<organism evidence="17 18">
    <name type="scientific">Pseudomarimonas arenosa</name>
    <dbReference type="NCBI Taxonomy" id="2774145"/>
    <lineage>
        <taxon>Bacteria</taxon>
        <taxon>Pseudomonadati</taxon>
        <taxon>Pseudomonadota</taxon>
        <taxon>Gammaproteobacteria</taxon>
        <taxon>Lysobacterales</taxon>
        <taxon>Lysobacteraceae</taxon>
        <taxon>Pseudomarimonas</taxon>
    </lineage>
</organism>
<dbReference type="RefSeq" id="WP_192030060.1">
    <property type="nucleotide sequence ID" value="NZ_JACYTR010000027.1"/>
</dbReference>
<evidence type="ECO:0000256" key="13">
    <source>
        <dbReference type="ARBA" id="ARBA00048427"/>
    </source>
</evidence>
<dbReference type="InterPro" id="IPR045520">
    <property type="entry name" value="GPAT/DHAPAT_C"/>
</dbReference>
<keyword evidence="18" id="KW-1185">Reference proteome</keyword>
<evidence type="ECO:0000256" key="11">
    <source>
        <dbReference type="ARBA" id="ARBA00023264"/>
    </source>
</evidence>
<dbReference type="NCBIfam" id="NF003441">
    <property type="entry name" value="PRK04974.1"/>
    <property type="match status" value="1"/>
</dbReference>
<evidence type="ECO:0000256" key="4">
    <source>
        <dbReference type="ARBA" id="ARBA00007937"/>
    </source>
</evidence>
<keyword evidence="10 14" id="KW-0594">Phospholipid biosynthesis</keyword>
<evidence type="ECO:0000256" key="5">
    <source>
        <dbReference type="ARBA" id="ARBA00013113"/>
    </source>
</evidence>
<keyword evidence="8 14" id="KW-0808">Transferase</keyword>
<dbReference type="InterPro" id="IPR002123">
    <property type="entry name" value="Plipid/glycerol_acylTrfase"/>
</dbReference>
<feature type="short sequence motif" description="HXXXXD motif" evidence="14">
    <location>
        <begin position="339"/>
        <end position="344"/>
    </location>
</feature>
<dbReference type="PANTHER" id="PTHR12563">
    <property type="entry name" value="GLYCEROL-3-PHOSPHATE ACYLTRANSFERASE"/>
    <property type="match status" value="1"/>
</dbReference>
<evidence type="ECO:0000313" key="18">
    <source>
        <dbReference type="Proteomes" id="UP000613768"/>
    </source>
</evidence>
<comment type="pathway">
    <text evidence="2 14">Phospholipid metabolism; CDP-diacylglycerol biosynthesis; CDP-diacylglycerol from sn-glycerol 3-phosphate: step 1/3.</text>
</comment>
<sequence length="863" mass="98023">MAQRFRGSLVPEDQAEQQPEPASPQRAPAKLTTRVPLWLRWLGKLAEPWLQIRHEPARPDANLIDFNRPVCYVVEHYGVSNYLILERACRELGFPSPLISMQGGDLLGKGRSMVALSRRHGFWLRRPRSRTHSEGIAKLVQAAEVDADLDVQIVPVSIFVGRAPDRNEGWFRVLFSENWTLVGRFRRFLSVILNGRNTIVRFSNPVSLRQVVAEGLPQERTVRKVSRVLRAHFRRIRTAVIGPDLSHRRTLVDGVLDSESVRRAIADQARRDGTGYEAAYNKARAMAMEVAADYSHPVVRSWSFMLTWFWNKLYEGVSVHHLERLKDVAPGNGVIYVPCHRSHIDYLLLSYLLYVNHIVPPHIAAGVNLNLPVVGAILRRGGAFFLRRSFKSNALYSVIFSEYVATLLGRGVSIEYFIEGGRSRTGRLLSPKGGMLAMTLKAFLRQHRRPVVFQPVYIGYEKLMEGKSYLNELSGQPKKSESLGRLLRASFGLLRNRYGQVTVNFGEPIFLEQVLDDVDANWRNALAAPDEKPSWLNTAVDRLAWRIQTHINRAADLNPINLIALSLLATPKHAIAETDLLAQIDLYCDIARSVPFSDRMTVTPLSPAEIIAYGEKVGVLVRTAHPLGDVLAYKDEERVLQSYYRNNVVHLFAAASWVACCFQNNRRMSRAGVARLGQLIFPFVQSELFLPWTPEQFGERIDKVIDVFIRRGLFSFDAEQGYLQRCPGQTDEVFQLRVIAHSLQQAFERYYIAISILVKNGPNTVSAGELETLCHLSAQRLSLLYSQAAPEFFDRSLFRGFIGKMRELRFIWTDESGKLAYDGRLENWAKDAKIILSRELRHSIEKITPETARKSGLQVEEME</sequence>
<comment type="catalytic activity">
    <reaction evidence="13 14">
        <text>sn-glycerol 3-phosphate + an acyl-CoA = a 1-acyl-sn-glycero-3-phosphate + CoA</text>
        <dbReference type="Rhea" id="RHEA:15325"/>
        <dbReference type="ChEBI" id="CHEBI:57287"/>
        <dbReference type="ChEBI" id="CHEBI:57597"/>
        <dbReference type="ChEBI" id="CHEBI:57970"/>
        <dbReference type="ChEBI" id="CHEBI:58342"/>
        <dbReference type="EC" id="2.3.1.15"/>
    </reaction>
</comment>
<keyword evidence="9 14" id="KW-0472">Membrane</keyword>
<keyword evidence="7 14" id="KW-1003">Cell membrane</keyword>
<feature type="domain" description="Phospholipid/glycerol acyltransferase" evidence="16">
    <location>
        <begin position="334"/>
        <end position="461"/>
    </location>
</feature>
<feature type="compositionally biased region" description="Low complexity" evidence="15">
    <location>
        <begin position="16"/>
        <end position="28"/>
    </location>
</feature>
<evidence type="ECO:0000256" key="2">
    <source>
        <dbReference type="ARBA" id="ARBA00004765"/>
    </source>
</evidence>
<dbReference type="SMART" id="SM00563">
    <property type="entry name" value="PlsC"/>
    <property type="match status" value="1"/>
</dbReference>
<comment type="domain">
    <text evidence="14">The HXXXXD motif is essential for acyltransferase activity and may constitute the binding site for the phosphate moiety of the glycerol-3-phosphate.</text>
</comment>
<dbReference type="EC" id="2.3.1.15" evidence="5 14"/>
<dbReference type="EMBL" id="JACYTR010000027">
    <property type="protein sequence ID" value="MBD8526639.1"/>
    <property type="molecule type" value="Genomic_DNA"/>
</dbReference>
<protein>
    <recommendedName>
        <fullName evidence="6 14">Glycerol-3-phosphate acyltransferase</fullName>
        <shortName evidence="14">GPAT</shortName>
        <ecNumber evidence="5 14">2.3.1.15</ecNumber>
    </recommendedName>
</protein>
<comment type="similarity">
    <text evidence="4 14">Belongs to the GPAT/DAPAT family.</text>
</comment>
<evidence type="ECO:0000256" key="10">
    <source>
        <dbReference type="ARBA" id="ARBA00023209"/>
    </source>
</evidence>
<dbReference type="GO" id="GO:0016024">
    <property type="term" value="P:CDP-diacylglycerol biosynthetic process"/>
    <property type="evidence" value="ECO:0007669"/>
    <property type="project" value="UniProtKB-UniRule"/>
</dbReference>
<dbReference type="GO" id="GO:0006631">
    <property type="term" value="P:fatty acid metabolic process"/>
    <property type="evidence" value="ECO:0007669"/>
    <property type="project" value="TreeGrafter"/>
</dbReference>
<evidence type="ECO:0000256" key="7">
    <source>
        <dbReference type="ARBA" id="ARBA00022475"/>
    </source>
</evidence>
<keyword evidence="14" id="KW-0444">Lipid biosynthesis</keyword>
<dbReference type="Pfam" id="PF19277">
    <property type="entry name" value="GPAT_C"/>
    <property type="match status" value="1"/>
</dbReference>
<evidence type="ECO:0000256" key="14">
    <source>
        <dbReference type="HAMAP-Rule" id="MF_00393"/>
    </source>
</evidence>
<dbReference type="GO" id="GO:0005886">
    <property type="term" value="C:plasma membrane"/>
    <property type="evidence" value="ECO:0007669"/>
    <property type="project" value="UniProtKB-SubCell"/>
</dbReference>
<comment type="subcellular location">
    <subcellularLocation>
        <location evidence="1 14">Cell membrane</location>
        <topology evidence="1 14">Peripheral membrane protein</topology>
        <orientation evidence="1 14">Cytoplasmic side</orientation>
    </subcellularLocation>
</comment>
<dbReference type="InterPro" id="IPR041728">
    <property type="entry name" value="GPAT/DHAPAT_LPLAT"/>
</dbReference>
<comment type="caution">
    <text evidence="17">The sequence shown here is derived from an EMBL/GenBank/DDBJ whole genome shotgun (WGS) entry which is preliminary data.</text>
</comment>
<evidence type="ECO:0000256" key="8">
    <source>
        <dbReference type="ARBA" id="ARBA00022679"/>
    </source>
</evidence>
<evidence type="ECO:0000256" key="9">
    <source>
        <dbReference type="ARBA" id="ARBA00023136"/>
    </source>
</evidence>
<gene>
    <name evidence="14 17" type="primary">plsB</name>
    <name evidence="17" type="ORF">IFO71_12915</name>
</gene>
<dbReference type="Proteomes" id="UP000613768">
    <property type="component" value="Unassembled WGS sequence"/>
</dbReference>
<dbReference type="PIRSF" id="PIRSF000437">
    <property type="entry name" value="GPAT_DHAPAT"/>
    <property type="match status" value="1"/>
</dbReference>
<dbReference type="Pfam" id="PF01553">
    <property type="entry name" value="Acyltransferase"/>
    <property type="match status" value="1"/>
</dbReference>
<dbReference type="NCBIfam" id="TIGR03703">
    <property type="entry name" value="plsB"/>
    <property type="match status" value="1"/>
</dbReference>
<evidence type="ECO:0000256" key="15">
    <source>
        <dbReference type="SAM" id="MobiDB-lite"/>
    </source>
</evidence>
<keyword evidence="14" id="KW-0443">Lipid metabolism</keyword>
<keyword evidence="11 14" id="KW-1208">Phospholipid metabolism</keyword>
<proteinExistence type="inferred from homology"/>
<keyword evidence="12 14" id="KW-0012">Acyltransferase</keyword>
<accession>A0AAW3ZM72</accession>
<dbReference type="InterPro" id="IPR022284">
    <property type="entry name" value="GPAT/DHAPAT"/>
</dbReference>
<evidence type="ECO:0000256" key="6">
    <source>
        <dbReference type="ARBA" id="ARBA00013432"/>
    </source>
</evidence>
<dbReference type="SUPFAM" id="SSF69593">
    <property type="entry name" value="Glycerol-3-phosphate (1)-acyltransferase"/>
    <property type="match status" value="1"/>
</dbReference>
<dbReference type="GO" id="GO:0004366">
    <property type="term" value="F:glycerol-3-phosphate O-acyltransferase activity"/>
    <property type="evidence" value="ECO:0007669"/>
    <property type="project" value="UniProtKB-UniRule"/>
</dbReference>
<evidence type="ECO:0000256" key="3">
    <source>
        <dbReference type="ARBA" id="ARBA00005189"/>
    </source>
</evidence>
<dbReference type="AlphaFoldDB" id="A0AAW3ZM72"/>
<dbReference type="InterPro" id="IPR028354">
    <property type="entry name" value="GPAT_PlsB"/>
</dbReference>
<feature type="region of interest" description="Disordered" evidence="15">
    <location>
        <begin position="1"/>
        <end position="28"/>
    </location>
</feature>
<dbReference type="PANTHER" id="PTHR12563:SF17">
    <property type="entry name" value="DIHYDROXYACETONE PHOSPHATE ACYLTRANSFERASE"/>
    <property type="match status" value="1"/>
</dbReference>
<name>A0AAW3ZM72_9GAMM</name>
<comment type="pathway">
    <text evidence="3">Lipid metabolism.</text>
</comment>
<dbReference type="PIRSF" id="PIRSF500064">
    <property type="entry name" value="GPAT"/>
    <property type="match status" value="1"/>
</dbReference>
<evidence type="ECO:0000256" key="12">
    <source>
        <dbReference type="ARBA" id="ARBA00023315"/>
    </source>
</evidence>